<evidence type="ECO:0000256" key="1">
    <source>
        <dbReference type="SAM" id="MobiDB-lite"/>
    </source>
</evidence>
<sequence>MAILETAAATTTAPGTSTSAAPLPLTTTFTPAGACLSELWRVESSTSSWMNLGPINTTECLPSGWSPAANTYFSPGICPSSWLVAASSTIITDQTTQTVATCCPQFISGDTTWAFSTRPITSFSWPWYYTEICQWSPQSTVEYYFTYTTESDSTTITTSELSHMVSGGVWNAYGIVIRWQSGDTTPSATVPTGSASTAIGTEKPSTRHATLSSGAKAGIGVGVAIAGILIIGALAFLVLQRRKRAGDRYNTKPEPAGLDQKATNMQTAELAHRNVFESSGSPIGELAGHEVPNRIRA</sequence>
<evidence type="ECO:0000313" key="4">
    <source>
        <dbReference type="Proteomes" id="UP000248423"/>
    </source>
</evidence>
<gene>
    <name evidence="3" type="ORF">BO78DRAFT_427120</name>
</gene>
<proteinExistence type="predicted"/>
<keyword evidence="2" id="KW-0812">Transmembrane</keyword>
<reference evidence="3 4" key="1">
    <citation type="submission" date="2018-02" db="EMBL/GenBank/DDBJ databases">
        <title>The genomes of Aspergillus section Nigri reveals drivers in fungal speciation.</title>
        <authorList>
            <consortium name="DOE Joint Genome Institute"/>
            <person name="Vesth T.C."/>
            <person name="Nybo J."/>
            <person name="Theobald S."/>
            <person name="Brandl J."/>
            <person name="Frisvad J.C."/>
            <person name="Nielsen K.F."/>
            <person name="Lyhne E.K."/>
            <person name="Kogle M.E."/>
            <person name="Kuo A."/>
            <person name="Riley R."/>
            <person name="Clum A."/>
            <person name="Nolan M."/>
            <person name="Lipzen A."/>
            <person name="Salamov A."/>
            <person name="Henrissat B."/>
            <person name="Wiebenga A."/>
            <person name="De vries R.P."/>
            <person name="Grigoriev I.V."/>
            <person name="Mortensen U.H."/>
            <person name="Andersen M.R."/>
            <person name="Baker S.E."/>
        </authorList>
    </citation>
    <scope>NUCLEOTIDE SEQUENCE [LARGE SCALE GENOMIC DNA]</scope>
    <source>
        <strain evidence="3 4">CBS 121057</strain>
    </source>
</reference>
<dbReference type="OrthoDB" id="4770059at2759"/>
<protein>
    <recommendedName>
        <fullName evidence="5">Mid2 domain-containing protein</fullName>
    </recommendedName>
</protein>
<feature type="transmembrane region" description="Helical" evidence="2">
    <location>
        <begin position="217"/>
        <end position="239"/>
    </location>
</feature>
<dbReference type="Proteomes" id="UP000248423">
    <property type="component" value="Unassembled WGS sequence"/>
</dbReference>
<accession>A0A319EQ72</accession>
<evidence type="ECO:0008006" key="5">
    <source>
        <dbReference type="Google" id="ProtNLM"/>
    </source>
</evidence>
<keyword evidence="4" id="KW-1185">Reference proteome</keyword>
<dbReference type="VEuPathDB" id="FungiDB:BO78DRAFT_427120"/>
<name>A0A319EQ72_ASPSB</name>
<feature type="region of interest" description="Disordered" evidence="1">
    <location>
        <begin position="186"/>
        <end position="209"/>
    </location>
</feature>
<evidence type="ECO:0000313" key="3">
    <source>
        <dbReference type="EMBL" id="PYI09755.1"/>
    </source>
</evidence>
<feature type="compositionally biased region" description="Polar residues" evidence="1">
    <location>
        <begin position="186"/>
        <end position="199"/>
    </location>
</feature>
<evidence type="ECO:0000256" key="2">
    <source>
        <dbReference type="SAM" id="Phobius"/>
    </source>
</evidence>
<dbReference type="EMBL" id="KZ826325">
    <property type="protein sequence ID" value="PYI09755.1"/>
    <property type="molecule type" value="Genomic_DNA"/>
</dbReference>
<dbReference type="STRING" id="1448318.A0A319EQ72"/>
<dbReference type="AlphaFoldDB" id="A0A319EQ72"/>
<keyword evidence="2" id="KW-0472">Membrane</keyword>
<keyword evidence="2" id="KW-1133">Transmembrane helix</keyword>
<organism evidence="3 4">
    <name type="scientific">Aspergillus sclerotiicarbonarius (strain CBS 121057 / IBT 28362)</name>
    <dbReference type="NCBI Taxonomy" id="1448318"/>
    <lineage>
        <taxon>Eukaryota</taxon>
        <taxon>Fungi</taxon>
        <taxon>Dikarya</taxon>
        <taxon>Ascomycota</taxon>
        <taxon>Pezizomycotina</taxon>
        <taxon>Eurotiomycetes</taxon>
        <taxon>Eurotiomycetidae</taxon>
        <taxon>Eurotiales</taxon>
        <taxon>Aspergillaceae</taxon>
        <taxon>Aspergillus</taxon>
        <taxon>Aspergillus subgen. Circumdati</taxon>
    </lineage>
</organism>